<evidence type="ECO:0000313" key="3">
    <source>
        <dbReference type="Proteomes" id="UP000694853"/>
    </source>
</evidence>
<feature type="domain" description="MULE transposase" evidence="2">
    <location>
        <begin position="298"/>
        <end position="373"/>
    </location>
</feature>
<sequence>MQYQGVAITTDEDIQQMFQIHNERRAPTPTIELYIVFKQITADTRAEGSDEEDEAYVSIVPNREIEWEQNSTESDDPDLDEDGDDEESEDEGVNEDSYLSSPMIGKHPFEEPSFMRALDLTSMQAPEFPKYANLGNYEVVGELCVGMQFNNRENVIRTIKHDSISKGVDYKVFESEPNTFYCKCVSYGIDCDWLVRASLRKNKCFWEIKKYNGPHTCMRARISQDHSKLDADTIAECIKPMVESDPSFKIKLVINEVQARFGYTTTYRKAWMAKQKAIEKPAAIAPCIRAFRHCKPLVQVDGTHLYEKYNGALLVAVAQDGNQNILPIGFAIVEGETADGWHFFLKNLRKHVVTQDGVGIISDRHESINAAIRRSNR</sequence>
<reference evidence="4" key="2">
    <citation type="submission" date="2025-08" db="UniProtKB">
        <authorList>
            <consortium name="RefSeq"/>
        </authorList>
    </citation>
    <scope>IDENTIFICATION</scope>
    <source>
        <tissue evidence="4">Young leaves</tissue>
    </source>
</reference>
<dbReference type="Pfam" id="PF10551">
    <property type="entry name" value="MULE"/>
    <property type="match status" value="1"/>
</dbReference>
<dbReference type="RefSeq" id="XP_027337122.1">
    <property type="nucleotide sequence ID" value="XM_027481321.1"/>
</dbReference>
<reference evidence="3" key="1">
    <citation type="journal article" date="2019" name="Toxins">
        <title>Detection of Abrin-Like and Prepropulchellin-Like Toxin Genes and Transcripts Using Whole Genome Sequencing and Full-Length Transcript Sequencing of Abrus precatorius.</title>
        <authorList>
            <person name="Hovde B.T."/>
            <person name="Daligault H.E."/>
            <person name="Hanschen E.R."/>
            <person name="Kunde Y.A."/>
            <person name="Johnson M.B."/>
            <person name="Starkenburg S.R."/>
            <person name="Johnson S.L."/>
        </authorList>
    </citation>
    <scope>NUCLEOTIDE SEQUENCE [LARGE SCALE GENOMIC DNA]</scope>
</reference>
<dbReference type="OrthoDB" id="678681at2759"/>
<proteinExistence type="predicted"/>
<protein>
    <submittedName>
        <fullName evidence="4">Uncharacterized protein LOC113850779</fullName>
    </submittedName>
</protein>
<dbReference type="KEGG" id="aprc:113850779"/>
<feature type="compositionally biased region" description="Acidic residues" evidence="1">
    <location>
        <begin position="73"/>
        <end position="94"/>
    </location>
</feature>
<dbReference type="Proteomes" id="UP000694853">
    <property type="component" value="Unplaced"/>
</dbReference>
<dbReference type="InterPro" id="IPR018289">
    <property type="entry name" value="MULE_transposase_dom"/>
</dbReference>
<feature type="region of interest" description="Disordered" evidence="1">
    <location>
        <begin position="63"/>
        <end position="102"/>
    </location>
</feature>
<gene>
    <name evidence="4" type="primary">LOC113850779</name>
</gene>
<evidence type="ECO:0000259" key="2">
    <source>
        <dbReference type="Pfam" id="PF10551"/>
    </source>
</evidence>
<accession>A0A8B8K027</accession>
<dbReference type="PANTHER" id="PTHR31973:SF195">
    <property type="entry name" value="MUDR FAMILY TRANSPOSASE"/>
    <property type="match status" value="1"/>
</dbReference>
<dbReference type="GeneID" id="113850779"/>
<evidence type="ECO:0000313" key="4">
    <source>
        <dbReference type="RefSeq" id="XP_027337122.1"/>
    </source>
</evidence>
<name>A0A8B8K027_ABRPR</name>
<evidence type="ECO:0000256" key="1">
    <source>
        <dbReference type="SAM" id="MobiDB-lite"/>
    </source>
</evidence>
<keyword evidence="3" id="KW-1185">Reference proteome</keyword>
<organism evidence="3 4">
    <name type="scientific">Abrus precatorius</name>
    <name type="common">Indian licorice</name>
    <name type="synonym">Glycine abrus</name>
    <dbReference type="NCBI Taxonomy" id="3816"/>
    <lineage>
        <taxon>Eukaryota</taxon>
        <taxon>Viridiplantae</taxon>
        <taxon>Streptophyta</taxon>
        <taxon>Embryophyta</taxon>
        <taxon>Tracheophyta</taxon>
        <taxon>Spermatophyta</taxon>
        <taxon>Magnoliopsida</taxon>
        <taxon>eudicotyledons</taxon>
        <taxon>Gunneridae</taxon>
        <taxon>Pentapetalae</taxon>
        <taxon>rosids</taxon>
        <taxon>fabids</taxon>
        <taxon>Fabales</taxon>
        <taxon>Fabaceae</taxon>
        <taxon>Papilionoideae</taxon>
        <taxon>50 kb inversion clade</taxon>
        <taxon>NPAAA clade</taxon>
        <taxon>indigoferoid/millettioid clade</taxon>
        <taxon>Abreae</taxon>
        <taxon>Abrus</taxon>
    </lineage>
</organism>
<dbReference type="AlphaFoldDB" id="A0A8B8K027"/>
<dbReference type="PANTHER" id="PTHR31973">
    <property type="entry name" value="POLYPROTEIN, PUTATIVE-RELATED"/>
    <property type="match status" value="1"/>
</dbReference>